<dbReference type="EMBL" id="WNBW01000001">
    <property type="protein sequence ID" value="MTU02826.1"/>
    <property type="molecule type" value="Genomic_DNA"/>
</dbReference>
<keyword evidence="1" id="KW-1133">Transmembrane helix</keyword>
<feature type="transmembrane region" description="Helical" evidence="1">
    <location>
        <begin position="62"/>
        <end position="80"/>
    </location>
</feature>
<gene>
    <name evidence="2" type="ORF">GMD11_00230</name>
    <name evidence="3" type="ORF">GMD18_00225</name>
</gene>
<keyword evidence="1" id="KW-0472">Membrane</keyword>
<feature type="transmembrane region" description="Helical" evidence="1">
    <location>
        <begin position="101"/>
        <end position="119"/>
    </location>
</feature>
<evidence type="ECO:0000313" key="4">
    <source>
        <dbReference type="Proteomes" id="UP000443070"/>
    </source>
</evidence>
<accession>A0A7X2XDE0</accession>
<reference evidence="4 5" key="1">
    <citation type="journal article" date="2019" name="Nat. Med.">
        <title>A library of human gut bacterial isolates paired with longitudinal multiomics data enables mechanistic microbiome research.</title>
        <authorList>
            <person name="Poyet M."/>
            <person name="Groussin M."/>
            <person name="Gibbons S.M."/>
            <person name="Avila-Pacheco J."/>
            <person name="Jiang X."/>
            <person name="Kearney S.M."/>
            <person name="Perrotta A.R."/>
            <person name="Berdy B."/>
            <person name="Zhao S."/>
            <person name="Lieberman T.D."/>
            <person name="Swanson P.K."/>
            <person name="Smith M."/>
            <person name="Roesemann S."/>
            <person name="Alexander J.E."/>
            <person name="Rich S.A."/>
            <person name="Livny J."/>
            <person name="Vlamakis H."/>
            <person name="Clish C."/>
            <person name="Bullock K."/>
            <person name="Deik A."/>
            <person name="Scott J."/>
            <person name="Pierce K.A."/>
            <person name="Xavier R.J."/>
            <person name="Alm E.J."/>
        </authorList>
    </citation>
    <scope>NUCLEOTIDE SEQUENCE [LARGE SCALE GENOMIC DNA]</scope>
    <source>
        <strain evidence="2 5">BIOML-A13</strain>
        <strain evidence="3 4">BIOML-A3</strain>
    </source>
</reference>
<dbReference type="EMBL" id="WNBM01000001">
    <property type="protein sequence ID" value="MTT74695.1"/>
    <property type="molecule type" value="Genomic_DNA"/>
</dbReference>
<proteinExistence type="predicted"/>
<protein>
    <submittedName>
        <fullName evidence="2">Uncharacterized protein</fullName>
    </submittedName>
</protein>
<comment type="caution">
    <text evidence="2">The sequence shown here is derived from an EMBL/GenBank/DDBJ whole genome shotgun (WGS) entry which is preliminary data.</text>
</comment>
<evidence type="ECO:0000313" key="3">
    <source>
        <dbReference type="EMBL" id="MTU02826.1"/>
    </source>
</evidence>
<evidence type="ECO:0000313" key="2">
    <source>
        <dbReference type="EMBL" id="MTT74695.1"/>
    </source>
</evidence>
<name>A0A7X2XDE0_9FIRM</name>
<feature type="transmembrane region" description="Helical" evidence="1">
    <location>
        <begin position="28"/>
        <end position="50"/>
    </location>
</feature>
<sequence length="121" mass="14410">MIIVAIFLYYGFFGFLYHIILKMKGEPVLWRCACSLLSILSLLAALHLSIPDFNLEILMQRYKWYFRCYFSFTIVFFYLGGWQKSKKIADVAKQKNFRSHLFKSFIGLLIYLAFEFNLISF</sequence>
<dbReference type="AlphaFoldDB" id="A0A7X2XDE0"/>
<dbReference type="RefSeq" id="WP_149877430.1">
    <property type="nucleotide sequence ID" value="NZ_JANFZU010000001.1"/>
</dbReference>
<evidence type="ECO:0000256" key="1">
    <source>
        <dbReference type="SAM" id="Phobius"/>
    </source>
</evidence>
<dbReference type="Proteomes" id="UP000443070">
    <property type="component" value="Unassembled WGS sequence"/>
</dbReference>
<feature type="transmembrane region" description="Helical" evidence="1">
    <location>
        <begin position="6"/>
        <end position="21"/>
    </location>
</feature>
<dbReference type="Proteomes" id="UP000484547">
    <property type="component" value="Unassembled WGS sequence"/>
</dbReference>
<keyword evidence="4" id="KW-1185">Reference proteome</keyword>
<keyword evidence="1" id="KW-0812">Transmembrane</keyword>
<evidence type="ECO:0000313" key="5">
    <source>
        <dbReference type="Proteomes" id="UP000484547"/>
    </source>
</evidence>
<organism evidence="2 5">
    <name type="scientific">Phascolarctobacterium faecium</name>
    <dbReference type="NCBI Taxonomy" id="33025"/>
    <lineage>
        <taxon>Bacteria</taxon>
        <taxon>Bacillati</taxon>
        <taxon>Bacillota</taxon>
        <taxon>Negativicutes</taxon>
        <taxon>Acidaminococcales</taxon>
        <taxon>Acidaminococcaceae</taxon>
        <taxon>Phascolarctobacterium</taxon>
    </lineage>
</organism>